<organism evidence="2 3">
    <name type="scientific">Punica granatum</name>
    <name type="common">Pomegranate</name>
    <dbReference type="NCBI Taxonomy" id="22663"/>
    <lineage>
        <taxon>Eukaryota</taxon>
        <taxon>Viridiplantae</taxon>
        <taxon>Streptophyta</taxon>
        <taxon>Embryophyta</taxon>
        <taxon>Tracheophyta</taxon>
        <taxon>Spermatophyta</taxon>
        <taxon>Magnoliopsida</taxon>
        <taxon>eudicotyledons</taxon>
        <taxon>Gunneridae</taxon>
        <taxon>Pentapetalae</taxon>
        <taxon>rosids</taxon>
        <taxon>malvids</taxon>
        <taxon>Myrtales</taxon>
        <taxon>Lythraceae</taxon>
        <taxon>Punica</taxon>
    </lineage>
</organism>
<evidence type="ECO:0000256" key="1">
    <source>
        <dbReference type="SAM" id="MobiDB-lite"/>
    </source>
</evidence>
<reference evidence="2 3" key="1">
    <citation type="submission" date="2017-11" db="EMBL/GenBank/DDBJ databases">
        <title>De-novo sequencing of pomegranate (Punica granatum L.) genome.</title>
        <authorList>
            <person name="Akparov Z."/>
            <person name="Amiraslanov A."/>
            <person name="Hajiyeva S."/>
            <person name="Abbasov M."/>
            <person name="Kaur K."/>
            <person name="Hamwieh A."/>
            <person name="Solovyev V."/>
            <person name="Salamov A."/>
            <person name="Braich B."/>
            <person name="Kosarev P."/>
            <person name="Mahmoud A."/>
            <person name="Hajiyev E."/>
            <person name="Babayeva S."/>
            <person name="Izzatullayeva V."/>
            <person name="Mammadov A."/>
            <person name="Mammadov A."/>
            <person name="Sharifova S."/>
            <person name="Ojaghi J."/>
            <person name="Eynullazada K."/>
            <person name="Bayramov B."/>
            <person name="Abdulazimova A."/>
            <person name="Shahmuradov I."/>
        </authorList>
    </citation>
    <scope>NUCLEOTIDE SEQUENCE [LARGE SCALE GENOMIC DNA]</scope>
    <source>
        <strain evidence="3">cv. AG2017</strain>
        <tissue evidence="2">Leaf</tissue>
    </source>
</reference>
<feature type="region of interest" description="Disordered" evidence="1">
    <location>
        <begin position="22"/>
        <end position="58"/>
    </location>
</feature>
<comment type="caution">
    <text evidence="2">The sequence shown here is derived from an EMBL/GenBank/DDBJ whole genome shotgun (WGS) entry which is preliminary data.</text>
</comment>
<dbReference type="EMBL" id="PGOL01003420">
    <property type="protein sequence ID" value="PKI41304.1"/>
    <property type="molecule type" value="Genomic_DNA"/>
</dbReference>
<name>A0A2I0IBC4_PUNGR</name>
<proteinExistence type="predicted"/>
<evidence type="ECO:0000313" key="3">
    <source>
        <dbReference type="Proteomes" id="UP000233551"/>
    </source>
</evidence>
<gene>
    <name evidence="2" type="ORF">CRG98_038325</name>
</gene>
<evidence type="ECO:0000313" key="2">
    <source>
        <dbReference type="EMBL" id="PKI41304.1"/>
    </source>
</evidence>
<accession>A0A2I0IBC4</accession>
<dbReference type="AlphaFoldDB" id="A0A2I0IBC4"/>
<sequence>MVCCLHMKNPLPDPRIIVSSSGIVGPSRKNLELDPEPRSWLPSRQSRRSGASDPTACDPPNFVYAPGFKCTHGYEQWVPRPSLLGSHAPGPVDILPLQTEQAKVKETPHLPTD</sequence>
<keyword evidence="3" id="KW-1185">Reference proteome</keyword>
<dbReference type="Proteomes" id="UP000233551">
    <property type="component" value="Unassembled WGS sequence"/>
</dbReference>
<protein>
    <submittedName>
        <fullName evidence="2">Uncharacterized protein</fullName>
    </submittedName>
</protein>